<feature type="domain" description="PDZ" evidence="4">
    <location>
        <begin position="38"/>
        <end position="95"/>
    </location>
</feature>
<reference evidence="5 6" key="1">
    <citation type="submission" date="2017-09" db="EMBL/GenBank/DDBJ databases">
        <authorList>
            <person name="Ehlers B."/>
            <person name="Leendertz F.H."/>
        </authorList>
    </citation>
    <scope>NUCLEOTIDE SEQUENCE [LARGE SCALE GENOMIC DNA]</scope>
    <source>
        <strain evidence="5 6">USBA 140</strain>
    </source>
</reference>
<keyword evidence="2" id="KW-0720">Serine protease</keyword>
<dbReference type="SUPFAM" id="SSF50156">
    <property type="entry name" value="PDZ domain-like"/>
    <property type="match status" value="4"/>
</dbReference>
<evidence type="ECO:0000313" key="6">
    <source>
        <dbReference type="Proteomes" id="UP000219621"/>
    </source>
</evidence>
<dbReference type="SMART" id="SM00228">
    <property type="entry name" value="PDZ"/>
    <property type="match status" value="4"/>
</dbReference>
<evidence type="ECO:0000256" key="1">
    <source>
        <dbReference type="ARBA" id="ARBA00010541"/>
    </source>
</evidence>
<proteinExistence type="inferred from homology"/>
<evidence type="ECO:0000259" key="4">
    <source>
        <dbReference type="PROSITE" id="PS50106"/>
    </source>
</evidence>
<dbReference type="InterPro" id="IPR041489">
    <property type="entry name" value="PDZ_6"/>
</dbReference>
<dbReference type="RefSeq" id="WP_097277266.1">
    <property type="nucleotide sequence ID" value="NZ_OCNJ01000001.1"/>
</dbReference>
<evidence type="ECO:0000256" key="2">
    <source>
        <dbReference type="ARBA" id="ARBA00022825"/>
    </source>
</evidence>
<dbReference type="EMBL" id="OCNJ01000001">
    <property type="protein sequence ID" value="SOD89902.1"/>
    <property type="molecule type" value="Genomic_DNA"/>
</dbReference>
<dbReference type="PANTHER" id="PTHR22939:SF129">
    <property type="entry name" value="SERINE PROTEASE HTRA2, MITOCHONDRIAL"/>
    <property type="match status" value="1"/>
</dbReference>
<feature type="chain" id="PRO_5013329940" evidence="3">
    <location>
        <begin position="28"/>
        <end position="437"/>
    </location>
</feature>
<feature type="domain" description="PDZ" evidence="4">
    <location>
        <begin position="146"/>
        <end position="200"/>
    </location>
</feature>
<protein>
    <submittedName>
        <fullName evidence="5">PDZ domain-containing protein</fullName>
    </submittedName>
</protein>
<dbReference type="GO" id="GO:0008236">
    <property type="term" value="F:serine-type peptidase activity"/>
    <property type="evidence" value="ECO:0007669"/>
    <property type="project" value="UniProtKB-KW"/>
</dbReference>
<dbReference type="Pfam" id="PF13180">
    <property type="entry name" value="PDZ_2"/>
    <property type="match status" value="1"/>
</dbReference>
<evidence type="ECO:0000256" key="3">
    <source>
        <dbReference type="SAM" id="SignalP"/>
    </source>
</evidence>
<keyword evidence="2" id="KW-0645">Protease</keyword>
<dbReference type="AlphaFoldDB" id="A0A286G353"/>
<organism evidence="5 6">
    <name type="scientific">Caenispirillum bisanense</name>
    <dbReference type="NCBI Taxonomy" id="414052"/>
    <lineage>
        <taxon>Bacteria</taxon>
        <taxon>Pseudomonadati</taxon>
        <taxon>Pseudomonadota</taxon>
        <taxon>Alphaproteobacteria</taxon>
        <taxon>Rhodospirillales</taxon>
        <taxon>Novispirillaceae</taxon>
        <taxon>Caenispirillum</taxon>
    </lineage>
</organism>
<dbReference type="PROSITE" id="PS50106">
    <property type="entry name" value="PDZ"/>
    <property type="match status" value="2"/>
</dbReference>
<gene>
    <name evidence="5" type="ORF">SAMN05421508_101374</name>
</gene>
<sequence length="437" mass="44205">MTKGRSRRVAAVLLAVAAGFAAAPAQAADTAPVHGFVGAEVQPIAPGEAKALGLGAPPGVFVRDVLSWGPAYAAGVRRGDVLAGFAGAGLQGLEHVVKLVQGTKPGQTVNATVLRRGETVPLRFTLGTTPAGWSMAGEAAAVVPRFGLTLRSLTPTARTEAGVRWGSTGLLVTDVQPDGTGARMGLRPGDLIVAADRTPLVDAAKAESPLTAAALLLVEGTAGFRAVRTDGAPLPAPLVSAGAQYQPLLGQGLLVLDVAHDTPAARAGLRPGDLLAKVAGTPADTAERVAGVVQGTRLDGTPLHAEVPFTQVPPPPPESRHVQTIGATVAALSADVLRQYEIRPSARGVAVTAVDPGSRAAAVGLRPGYVVVQVNQVPVTTPAELAAAMTAAEAVRTAEAVVLIEGPQGFRIHGMPLYGTAASNGTPTLQWGAEPAR</sequence>
<accession>A0A286G353</accession>
<name>A0A286G353_9PROT</name>
<dbReference type="OrthoDB" id="7350524at2"/>
<feature type="signal peptide" evidence="3">
    <location>
        <begin position="1"/>
        <end position="27"/>
    </location>
</feature>
<dbReference type="PANTHER" id="PTHR22939">
    <property type="entry name" value="SERINE PROTEASE FAMILY S1C HTRA-RELATED"/>
    <property type="match status" value="1"/>
</dbReference>
<comment type="similarity">
    <text evidence="1">Belongs to the peptidase S1C family.</text>
</comment>
<keyword evidence="2" id="KW-0378">Hydrolase</keyword>
<keyword evidence="6" id="KW-1185">Reference proteome</keyword>
<dbReference type="Proteomes" id="UP000219621">
    <property type="component" value="Unassembled WGS sequence"/>
</dbReference>
<keyword evidence="3" id="KW-0732">Signal</keyword>
<dbReference type="Pfam" id="PF17820">
    <property type="entry name" value="PDZ_6"/>
    <property type="match status" value="2"/>
</dbReference>
<dbReference type="InterPro" id="IPR001478">
    <property type="entry name" value="PDZ"/>
</dbReference>
<dbReference type="InterPro" id="IPR036034">
    <property type="entry name" value="PDZ_sf"/>
</dbReference>
<dbReference type="Gene3D" id="2.30.42.10">
    <property type="match status" value="4"/>
</dbReference>
<evidence type="ECO:0000313" key="5">
    <source>
        <dbReference type="EMBL" id="SOD89902.1"/>
    </source>
</evidence>